<proteinExistence type="inferred from homology"/>
<dbReference type="EMBL" id="JAZHPZ010000015">
    <property type="protein sequence ID" value="MEF2968525.1"/>
    <property type="molecule type" value="Genomic_DNA"/>
</dbReference>
<feature type="domain" description="Replicative helicase loading/DNA remodeling protein DnaB N-terminal winged helix" evidence="4">
    <location>
        <begin position="16"/>
        <end position="185"/>
    </location>
</feature>
<dbReference type="RefSeq" id="WP_331848699.1">
    <property type="nucleotide sequence ID" value="NZ_JAZHPZ010000015.1"/>
</dbReference>
<dbReference type="Proteomes" id="UP001306950">
    <property type="component" value="Unassembled WGS sequence"/>
</dbReference>
<feature type="compositionally biased region" description="Low complexity" evidence="2">
    <location>
        <begin position="448"/>
        <end position="466"/>
    </location>
</feature>
<evidence type="ECO:0000259" key="4">
    <source>
        <dbReference type="Pfam" id="PF25888"/>
    </source>
</evidence>
<feature type="domain" description="DnaB/C C-terminal" evidence="3">
    <location>
        <begin position="384"/>
        <end position="437"/>
    </location>
</feature>
<evidence type="ECO:0000256" key="1">
    <source>
        <dbReference type="ARBA" id="ARBA00093462"/>
    </source>
</evidence>
<name>A0ABU7VXN5_9BACL</name>
<evidence type="ECO:0000259" key="3">
    <source>
        <dbReference type="Pfam" id="PF07261"/>
    </source>
</evidence>
<dbReference type="Pfam" id="PF25888">
    <property type="entry name" value="WHD_DnaB"/>
    <property type="match status" value="1"/>
</dbReference>
<sequence>MRMNNLLHYTENHRYCVYRDFSLSPVDNKMLGLIYQPMVGALAIALYRLLTEQVQADRVGYSAIEQQRSLFLTMGLEPSEKGRSVLIEQTSKLEAVGLLQTSRLYIPDGDDYLYEYELQPPLSPDEFFRTQHLTLLLRDKIGKFALLSLRERFFCPEPGDIYGLAYNKENISVPFYEIFELNTHSIDYELEQAIHETSVARRPGIKTEPEEDDLNYADIIIRFPRESANRSFVERLRFDPEGMGIVNFVARKYDLGVQDLCRLLDEDGVFDMSGTLLLDELQYKANLHFRQDKRRREQRDKAFAKAVSIRGEAAEPEDSVHPEEIAVQMEYYVEVPPQFMNKCDIHQYNMMLRNEPYTRLLKTFFPGAVPDNLLDIFEKIDLNYKLPGEVINVLIHYLMSLLTTGGEQRINRNFIDAIASNMLMKQINTYEKAVQYIRDQAKVKEKAAAGPAPAGNGRGRSYNGRGAKPKPEIPIVESTGGERGVSEEEFAELLKMAERMQSSKKKG</sequence>
<gene>
    <name evidence="5" type="ORF">V3851_22140</name>
</gene>
<evidence type="ECO:0000313" key="5">
    <source>
        <dbReference type="EMBL" id="MEF2968525.1"/>
    </source>
</evidence>
<comment type="similarity">
    <text evidence="1">Belongs to the DnaB/DnaD family.</text>
</comment>
<feature type="region of interest" description="Disordered" evidence="2">
    <location>
        <begin position="445"/>
        <end position="487"/>
    </location>
</feature>
<dbReference type="Pfam" id="PF07261">
    <property type="entry name" value="DnaB_2"/>
    <property type="match status" value="1"/>
</dbReference>
<organism evidence="5 6">
    <name type="scientific">Paenibacillus haidiansis</name>
    <dbReference type="NCBI Taxonomy" id="1574488"/>
    <lineage>
        <taxon>Bacteria</taxon>
        <taxon>Bacillati</taxon>
        <taxon>Bacillota</taxon>
        <taxon>Bacilli</taxon>
        <taxon>Bacillales</taxon>
        <taxon>Paenibacillaceae</taxon>
        <taxon>Paenibacillus</taxon>
    </lineage>
</organism>
<reference evidence="5 6" key="1">
    <citation type="submission" date="2024-02" db="EMBL/GenBank/DDBJ databases">
        <title>A nitrogen-fixing paenibacillus bacterium.</title>
        <authorList>
            <person name="Zhang W.L."/>
            <person name="Chen S.F."/>
        </authorList>
    </citation>
    <scope>NUCLEOTIDE SEQUENCE [LARGE SCALE GENOMIC DNA]</scope>
    <source>
        <strain evidence="5 6">M1</strain>
    </source>
</reference>
<dbReference type="InterPro" id="IPR006343">
    <property type="entry name" value="DnaB/C_C"/>
</dbReference>
<protein>
    <submittedName>
        <fullName evidence="5">DnaD domain protein</fullName>
    </submittedName>
</protein>
<accession>A0ABU7VXN5</accession>
<keyword evidence="6" id="KW-1185">Reference proteome</keyword>
<comment type="caution">
    <text evidence="5">The sequence shown here is derived from an EMBL/GenBank/DDBJ whole genome shotgun (WGS) entry which is preliminary data.</text>
</comment>
<evidence type="ECO:0000256" key="2">
    <source>
        <dbReference type="SAM" id="MobiDB-lite"/>
    </source>
</evidence>
<evidence type="ECO:0000313" key="6">
    <source>
        <dbReference type="Proteomes" id="UP001306950"/>
    </source>
</evidence>
<dbReference type="InterPro" id="IPR058660">
    <property type="entry name" value="WHD_DnaB"/>
</dbReference>